<reference evidence="2 3" key="1">
    <citation type="submission" date="2018-06" db="EMBL/GenBank/DDBJ databases">
        <title>Pedobacter endophyticus sp. nov., an endophytic bacterium isolated from a leaf of Triticum aestivum.</title>
        <authorList>
            <person name="Zhang L."/>
        </authorList>
    </citation>
    <scope>NUCLEOTIDE SEQUENCE [LARGE SCALE GENOMIC DNA]</scope>
    <source>
        <strain evidence="2 3">CM134L-2</strain>
    </source>
</reference>
<keyword evidence="2" id="KW-0808">Transferase</keyword>
<keyword evidence="3" id="KW-1185">Reference proteome</keyword>
<dbReference type="RefSeq" id="WP_113645842.1">
    <property type="nucleotide sequence ID" value="NZ_QMHN01000001.1"/>
</dbReference>
<dbReference type="Pfam" id="PF00583">
    <property type="entry name" value="Acetyltransf_1"/>
    <property type="match status" value="1"/>
</dbReference>
<dbReference type="Gene3D" id="3.40.630.30">
    <property type="match status" value="1"/>
</dbReference>
<dbReference type="GO" id="GO:0016747">
    <property type="term" value="F:acyltransferase activity, transferring groups other than amino-acyl groups"/>
    <property type="evidence" value="ECO:0007669"/>
    <property type="project" value="InterPro"/>
</dbReference>
<accession>A0A3S4RT25</accession>
<dbReference type="Proteomes" id="UP000284120">
    <property type="component" value="Unassembled WGS sequence"/>
</dbReference>
<evidence type="ECO:0000259" key="1">
    <source>
        <dbReference type="PROSITE" id="PS51186"/>
    </source>
</evidence>
<dbReference type="EMBL" id="SAYW01000001">
    <property type="protein sequence ID" value="RWU10348.1"/>
    <property type="molecule type" value="Genomic_DNA"/>
</dbReference>
<dbReference type="SUPFAM" id="SSF55729">
    <property type="entry name" value="Acyl-CoA N-acyltransferases (Nat)"/>
    <property type="match status" value="1"/>
</dbReference>
<dbReference type="PROSITE" id="PS51186">
    <property type="entry name" value="GNAT"/>
    <property type="match status" value="1"/>
</dbReference>
<dbReference type="OrthoDB" id="1096234at2"/>
<proteinExistence type="predicted"/>
<protein>
    <submittedName>
        <fullName evidence="2">GNAT family N-acetyltransferase</fullName>
    </submittedName>
</protein>
<dbReference type="AlphaFoldDB" id="A0A3S4RT25"/>
<gene>
    <name evidence="2" type="ORF">DPV69_03125</name>
</gene>
<feature type="domain" description="N-acetyltransferase" evidence="1">
    <location>
        <begin position="115"/>
        <end position="243"/>
    </location>
</feature>
<sequence>MENINELNIDNLTSLWVKVGQAVGHYVNENNYELSCVKNSEWPNKIWIKQPLTNELLISLSQKMASSEQSLVFPHWDIYPNEGSEIALEGFTQKSFQTGMSLPLNKPFPSSSSLTAKRVSNTEEAKFWAAIYPKCFGYVIGEEILIQTMNEMEYNLFYFNGALVGTAIYHPNEQVAGIHGVGIVPEMRRRGFAEEIMYLLLNRAIAENISYATLQASELGKGIYQRLGFTEDFIIKNYVPKFD</sequence>
<name>A0A3S4RT25_9SPHI</name>
<dbReference type="InterPro" id="IPR000182">
    <property type="entry name" value="GNAT_dom"/>
</dbReference>
<organism evidence="2 3">
    <name type="scientific">Pedobacter chitinilyticus</name>
    <dbReference type="NCBI Taxonomy" id="2233776"/>
    <lineage>
        <taxon>Bacteria</taxon>
        <taxon>Pseudomonadati</taxon>
        <taxon>Bacteroidota</taxon>
        <taxon>Sphingobacteriia</taxon>
        <taxon>Sphingobacteriales</taxon>
        <taxon>Sphingobacteriaceae</taxon>
        <taxon>Pedobacter</taxon>
    </lineage>
</organism>
<evidence type="ECO:0000313" key="2">
    <source>
        <dbReference type="EMBL" id="RWU10348.1"/>
    </source>
</evidence>
<dbReference type="InterPro" id="IPR016181">
    <property type="entry name" value="Acyl_CoA_acyltransferase"/>
</dbReference>
<comment type="caution">
    <text evidence="2">The sequence shown here is derived from an EMBL/GenBank/DDBJ whole genome shotgun (WGS) entry which is preliminary data.</text>
</comment>
<evidence type="ECO:0000313" key="3">
    <source>
        <dbReference type="Proteomes" id="UP000284120"/>
    </source>
</evidence>